<dbReference type="InterPro" id="IPR001647">
    <property type="entry name" value="HTH_TetR"/>
</dbReference>
<evidence type="ECO:0000256" key="3">
    <source>
        <dbReference type="ARBA" id="ARBA00023125"/>
    </source>
</evidence>
<sequence length="194" mass="21221">MERGEHLLDALVEVVAAGGLGAASVRAVASAAGVSVAQVQYYFRTKDELVEAAYRHVSERLVRRVRDLDLDGAPEDVLRRVLHLWLPLDAERERDAKVWLAFAAAAPVSASLRPLSAEMDRELKRWLAEFAGVDEIEAALLLAVLDGLVVQSLVRPEPERSDLLVRGLDRHLERLFAAGGKGSGSKIERPGGER</sequence>
<dbReference type="Gene3D" id="1.10.357.10">
    <property type="entry name" value="Tetracycline Repressor, domain 2"/>
    <property type="match status" value="1"/>
</dbReference>
<organism evidence="7 8">
    <name type="scientific">Paractinoplanes ferrugineus</name>
    <dbReference type="NCBI Taxonomy" id="113564"/>
    <lineage>
        <taxon>Bacteria</taxon>
        <taxon>Bacillati</taxon>
        <taxon>Actinomycetota</taxon>
        <taxon>Actinomycetes</taxon>
        <taxon>Micromonosporales</taxon>
        <taxon>Micromonosporaceae</taxon>
        <taxon>Paractinoplanes</taxon>
    </lineage>
</organism>
<dbReference type="PANTHER" id="PTHR30055:SF234">
    <property type="entry name" value="HTH-TYPE TRANSCRIPTIONAL REGULATOR BETI"/>
    <property type="match status" value="1"/>
</dbReference>
<evidence type="ECO:0000313" key="7">
    <source>
        <dbReference type="EMBL" id="GIE12426.1"/>
    </source>
</evidence>
<dbReference type="InterPro" id="IPR036271">
    <property type="entry name" value="Tet_transcr_reg_TetR-rel_C_sf"/>
</dbReference>
<evidence type="ECO:0000313" key="8">
    <source>
        <dbReference type="Proteomes" id="UP000598174"/>
    </source>
</evidence>
<dbReference type="Pfam" id="PF13977">
    <property type="entry name" value="TetR_C_6"/>
    <property type="match status" value="1"/>
</dbReference>
<dbReference type="GO" id="GO:0000976">
    <property type="term" value="F:transcription cis-regulatory region binding"/>
    <property type="evidence" value="ECO:0007669"/>
    <property type="project" value="TreeGrafter"/>
</dbReference>
<dbReference type="EMBL" id="BOMM01000038">
    <property type="protein sequence ID" value="GIE12426.1"/>
    <property type="molecule type" value="Genomic_DNA"/>
</dbReference>
<evidence type="ECO:0000259" key="6">
    <source>
        <dbReference type="PROSITE" id="PS50977"/>
    </source>
</evidence>
<dbReference type="AlphaFoldDB" id="A0A919J8B9"/>
<keyword evidence="2" id="KW-0805">Transcription regulation</keyword>
<dbReference type="SUPFAM" id="SSF48498">
    <property type="entry name" value="Tetracyclin repressor-like, C-terminal domain"/>
    <property type="match status" value="1"/>
</dbReference>
<dbReference type="PROSITE" id="PS50977">
    <property type="entry name" value="HTH_TETR_2"/>
    <property type="match status" value="1"/>
</dbReference>
<name>A0A919J8B9_9ACTN</name>
<dbReference type="InterPro" id="IPR039538">
    <property type="entry name" value="BetI_C"/>
</dbReference>
<keyword evidence="8" id="KW-1185">Reference proteome</keyword>
<keyword evidence="1" id="KW-0678">Repressor</keyword>
<dbReference type="SUPFAM" id="SSF46689">
    <property type="entry name" value="Homeodomain-like"/>
    <property type="match status" value="1"/>
</dbReference>
<accession>A0A919J8B9</accession>
<dbReference type="InterPro" id="IPR009057">
    <property type="entry name" value="Homeodomain-like_sf"/>
</dbReference>
<comment type="caution">
    <text evidence="7">The sequence shown here is derived from an EMBL/GenBank/DDBJ whole genome shotgun (WGS) entry which is preliminary data.</text>
</comment>
<feature type="domain" description="HTH tetR-type" evidence="6">
    <location>
        <begin position="1"/>
        <end position="61"/>
    </location>
</feature>
<dbReference type="PRINTS" id="PR00455">
    <property type="entry name" value="HTHTETR"/>
</dbReference>
<feature type="DNA-binding region" description="H-T-H motif" evidence="5">
    <location>
        <begin position="24"/>
        <end position="43"/>
    </location>
</feature>
<dbReference type="GO" id="GO:0003700">
    <property type="term" value="F:DNA-binding transcription factor activity"/>
    <property type="evidence" value="ECO:0007669"/>
    <property type="project" value="TreeGrafter"/>
</dbReference>
<protein>
    <recommendedName>
        <fullName evidence="6">HTH tetR-type domain-containing protein</fullName>
    </recommendedName>
</protein>
<evidence type="ECO:0000256" key="5">
    <source>
        <dbReference type="PROSITE-ProRule" id="PRU00335"/>
    </source>
</evidence>
<proteinExistence type="predicted"/>
<dbReference type="PANTHER" id="PTHR30055">
    <property type="entry name" value="HTH-TYPE TRANSCRIPTIONAL REGULATOR RUTR"/>
    <property type="match status" value="1"/>
</dbReference>
<evidence type="ECO:0000256" key="2">
    <source>
        <dbReference type="ARBA" id="ARBA00023015"/>
    </source>
</evidence>
<keyword evidence="4" id="KW-0804">Transcription</keyword>
<reference evidence="7" key="1">
    <citation type="submission" date="2021-01" db="EMBL/GenBank/DDBJ databases">
        <title>Whole genome shotgun sequence of Actinoplanes ferrugineus NBRC 15555.</title>
        <authorList>
            <person name="Komaki H."/>
            <person name="Tamura T."/>
        </authorList>
    </citation>
    <scope>NUCLEOTIDE SEQUENCE</scope>
    <source>
        <strain evidence="7">NBRC 15555</strain>
    </source>
</reference>
<dbReference type="InterPro" id="IPR050109">
    <property type="entry name" value="HTH-type_TetR-like_transc_reg"/>
</dbReference>
<evidence type="ECO:0000256" key="1">
    <source>
        <dbReference type="ARBA" id="ARBA00022491"/>
    </source>
</evidence>
<dbReference type="Pfam" id="PF00440">
    <property type="entry name" value="TetR_N"/>
    <property type="match status" value="1"/>
</dbReference>
<evidence type="ECO:0000256" key="4">
    <source>
        <dbReference type="ARBA" id="ARBA00023163"/>
    </source>
</evidence>
<gene>
    <name evidence="7" type="ORF">Afe05nite_42660</name>
</gene>
<dbReference type="Proteomes" id="UP000598174">
    <property type="component" value="Unassembled WGS sequence"/>
</dbReference>
<dbReference type="RefSeq" id="WP_203818887.1">
    <property type="nucleotide sequence ID" value="NZ_BAAABP010000054.1"/>
</dbReference>
<keyword evidence="3 5" id="KW-0238">DNA-binding</keyword>